<evidence type="ECO:0000259" key="12">
    <source>
        <dbReference type="Pfam" id="PF06827"/>
    </source>
</evidence>
<keyword evidence="10" id="KW-0862">Zinc</keyword>
<protein>
    <recommendedName>
        <fullName evidence="10">Isoleucine--tRNA ligase</fullName>
        <ecNumber evidence="10">6.1.1.5</ecNumber>
    </recommendedName>
    <alternativeName>
        <fullName evidence="10">Isoleucyl-tRNA synthetase</fullName>
        <shortName evidence="10">IleRS</shortName>
    </alternativeName>
</protein>
<dbReference type="InterPro" id="IPR002300">
    <property type="entry name" value="aa-tRNA-synth_Ia"/>
</dbReference>
<keyword evidence="2 10" id="KW-0963">Cytoplasm</keyword>
<feature type="binding site" evidence="10">
    <location>
        <position position="927"/>
    </location>
    <ligand>
        <name>Zn(2+)</name>
        <dbReference type="ChEBI" id="CHEBI:29105"/>
    </ligand>
</feature>
<dbReference type="InterPro" id="IPR010663">
    <property type="entry name" value="Znf_FPG/IleRS"/>
</dbReference>
<dbReference type="GO" id="GO:0005524">
    <property type="term" value="F:ATP binding"/>
    <property type="evidence" value="ECO:0007669"/>
    <property type="project" value="UniProtKB-UniRule"/>
</dbReference>
<dbReference type="Gene3D" id="1.10.730.20">
    <property type="match status" value="1"/>
</dbReference>
<keyword evidence="7 10" id="KW-0030">Aminoacyl-tRNA synthetase</keyword>
<dbReference type="Gene3D" id="1.10.10.830">
    <property type="entry name" value="Ile-tRNA synthetase CP2 domain-like"/>
    <property type="match status" value="1"/>
</dbReference>
<evidence type="ECO:0000313" key="15">
    <source>
        <dbReference type="Proteomes" id="UP000184603"/>
    </source>
</evidence>
<dbReference type="FunFam" id="1.10.730.20:FF:000001">
    <property type="entry name" value="Isoleucine--tRNA ligase"/>
    <property type="match status" value="1"/>
</dbReference>
<evidence type="ECO:0000256" key="5">
    <source>
        <dbReference type="ARBA" id="ARBA00022840"/>
    </source>
</evidence>
<evidence type="ECO:0000256" key="10">
    <source>
        <dbReference type="HAMAP-Rule" id="MF_02002"/>
    </source>
</evidence>
<keyword evidence="3 10" id="KW-0436">Ligase</keyword>
<dbReference type="InterPro" id="IPR023585">
    <property type="entry name" value="Ile-tRNA-ligase_type1"/>
</dbReference>
<comment type="domain">
    <text evidence="10">IleRS has two distinct active sites: one for aminoacylation and one for editing. The misactivated valine is translocated from the active site to the editing site, which sterically excludes the correctly activated isoleucine. The single editing site contains two valyl binding pockets, one specific for each substrate (Val-AMP or Val-tRNA(Ile)).</text>
</comment>
<feature type="binding site" evidence="10">
    <location>
        <position position="560"/>
    </location>
    <ligand>
        <name>L-isoleucyl-5'-AMP</name>
        <dbReference type="ChEBI" id="CHEBI:178002"/>
    </ligand>
</feature>
<dbReference type="InterPro" id="IPR014729">
    <property type="entry name" value="Rossmann-like_a/b/a_fold"/>
</dbReference>
<comment type="catalytic activity">
    <reaction evidence="9 10">
        <text>tRNA(Ile) + L-isoleucine + ATP = L-isoleucyl-tRNA(Ile) + AMP + diphosphate</text>
        <dbReference type="Rhea" id="RHEA:11060"/>
        <dbReference type="Rhea" id="RHEA-COMP:9666"/>
        <dbReference type="Rhea" id="RHEA-COMP:9695"/>
        <dbReference type="ChEBI" id="CHEBI:30616"/>
        <dbReference type="ChEBI" id="CHEBI:33019"/>
        <dbReference type="ChEBI" id="CHEBI:58045"/>
        <dbReference type="ChEBI" id="CHEBI:78442"/>
        <dbReference type="ChEBI" id="CHEBI:78528"/>
        <dbReference type="ChEBI" id="CHEBI:456215"/>
        <dbReference type="EC" id="6.1.1.5"/>
    </reaction>
</comment>
<dbReference type="InterPro" id="IPR009008">
    <property type="entry name" value="Val/Leu/Ile-tRNA-synth_edit"/>
</dbReference>
<dbReference type="Pfam" id="PF00133">
    <property type="entry name" value="tRNA-synt_1"/>
    <property type="match status" value="1"/>
</dbReference>
<dbReference type="InterPro" id="IPR033708">
    <property type="entry name" value="Anticodon_Ile_BEm"/>
</dbReference>
<proteinExistence type="inferred from homology"/>
<evidence type="ECO:0000259" key="13">
    <source>
        <dbReference type="Pfam" id="PF08264"/>
    </source>
</evidence>
<dbReference type="Pfam" id="PF08264">
    <property type="entry name" value="Anticodon_1"/>
    <property type="match status" value="1"/>
</dbReference>
<dbReference type="InterPro" id="IPR050081">
    <property type="entry name" value="Ile-tRNA_ligase"/>
</dbReference>
<dbReference type="InterPro" id="IPR001412">
    <property type="entry name" value="aa-tRNA-synth_I_CS"/>
</dbReference>
<dbReference type="Proteomes" id="UP000184603">
    <property type="component" value="Unassembled WGS sequence"/>
</dbReference>
<organism evidence="14 15">
    <name type="scientific">Desulfopila aestuarii DSM 18488</name>
    <dbReference type="NCBI Taxonomy" id="1121416"/>
    <lineage>
        <taxon>Bacteria</taxon>
        <taxon>Pseudomonadati</taxon>
        <taxon>Thermodesulfobacteriota</taxon>
        <taxon>Desulfobulbia</taxon>
        <taxon>Desulfobulbales</taxon>
        <taxon>Desulfocapsaceae</taxon>
        <taxon>Desulfopila</taxon>
    </lineage>
</organism>
<evidence type="ECO:0000256" key="9">
    <source>
        <dbReference type="ARBA" id="ARBA00048359"/>
    </source>
</evidence>
<comment type="function">
    <text evidence="8 10">Catalyzes the attachment of isoleucine to tRNA(Ile). As IleRS can inadvertently accommodate and process structurally similar amino acids such as valine, to avoid such errors it has two additional distinct tRNA(Ile)-dependent editing activities. One activity is designated as 'pretransfer' editing and involves the hydrolysis of activated Val-AMP. The other activity is designated 'posttransfer' editing and involves deacylation of mischarged Val-tRNA(Ile).</text>
</comment>
<dbReference type="PRINTS" id="PR00984">
    <property type="entry name" value="TRNASYNTHILE"/>
</dbReference>
<dbReference type="RefSeq" id="WP_073612477.1">
    <property type="nucleotide sequence ID" value="NZ_FRFE01000004.1"/>
</dbReference>
<dbReference type="GO" id="GO:0005829">
    <property type="term" value="C:cytosol"/>
    <property type="evidence" value="ECO:0007669"/>
    <property type="project" value="TreeGrafter"/>
</dbReference>
<feature type="domain" description="Aminoacyl-tRNA synthetase class Ia" evidence="11">
    <location>
        <begin position="27"/>
        <end position="640"/>
    </location>
</feature>
<evidence type="ECO:0000259" key="11">
    <source>
        <dbReference type="Pfam" id="PF00133"/>
    </source>
</evidence>
<feature type="domain" description="Methionyl/Valyl/Leucyl/Isoleucyl-tRNA synthetase anticodon-binding" evidence="13">
    <location>
        <begin position="684"/>
        <end position="843"/>
    </location>
</feature>
<feature type="binding site" evidence="10">
    <location>
        <position position="904"/>
    </location>
    <ligand>
        <name>Zn(2+)</name>
        <dbReference type="ChEBI" id="CHEBI:29105"/>
    </ligand>
</feature>
<gene>
    <name evidence="10" type="primary">ileS</name>
    <name evidence="14" type="ORF">SAMN02745220_01131</name>
</gene>
<dbReference type="CDD" id="cd00818">
    <property type="entry name" value="IleRS_core"/>
    <property type="match status" value="1"/>
</dbReference>
<feature type="binding site" evidence="10">
    <location>
        <position position="907"/>
    </location>
    <ligand>
        <name>Zn(2+)</name>
        <dbReference type="ChEBI" id="CHEBI:29105"/>
    </ligand>
</feature>
<dbReference type="STRING" id="1121416.SAMN02745220_01131"/>
<comment type="subcellular location">
    <subcellularLocation>
        <location evidence="10">Cytoplasm</location>
    </subcellularLocation>
</comment>
<dbReference type="GO" id="GO:0006428">
    <property type="term" value="P:isoleucyl-tRNA aminoacylation"/>
    <property type="evidence" value="ECO:0007669"/>
    <property type="project" value="UniProtKB-UniRule"/>
</dbReference>
<dbReference type="GO" id="GO:0008270">
    <property type="term" value="F:zinc ion binding"/>
    <property type="evidence" value="ECO:0007669"/>
    <property type="project" value="UniProtKB-UniRule"/>
</dbReference>
<keyword evidence="4 10" id="KW-0547">Nucleotide-binding</keyword>
<keyword evidence="15" id="KW-1185">Reference proteome</keyword>
<dbReference type="AlphaFoldDB" id="A0A1M7Y1F3"/>
<evidence type="ECO:0000256" key="4">
    <source>
        <dbReference type="ARBA" id="ARBA00022741"/>
    </source>
</evidence>
<name>A0A1M7Y1F3_9BACT</name>
<dbReference type="InterPro" id="IPR013155">
    <property type="entry name" value="M/V/L/I-tRNA-synth_anticd-bd"/>
</dbReference>
<evidence type="ECO:0000256" key="3">
    <source>
        <dbReference type="ARBA" id="ARBA00022598"/>
    </source>
</evidence>
<comment type="subunit">
    <text evidence="10">Monomer.</text>
</comment>
<feature type="binding site" evidence="10">
    <location>
        <position position="604"/>
    </location>
    <ligand>
        <name>ATP</name>
        <dbReference type="ChEBI" id="CHEBI:30616"/>
    </ligand>
</feature>
<comment type="similarity">
    <text evidence="1 10">Belongs to the class-I aminoacyl-tRNA synthetase family. IleS type 1 subfamily.</text>
</comment>
<feature type="domain" description="Zinc finger FPG/IleRS-type" evidence="12">
    <location>
        <begin position="901"/>
        <end position="930"/>
    </location>
</feature>
<dbReference type="PROSITE" id="PS00178">
    <property type="entry name" value="AA_TRNA_LIGASE_I"/>
    <property type="match status" value="1"/>
</dbReference>
<accession>A0A1M7Y1F3</accession>
<dbReference type="GO" id="GO:0002161">
    <property type="term" value="F:aminoacyl-tRNA deacylase activity"/>
    <property type="evidence" value="ECO:0007669"/>
    <property type="project" value="InterPro"/>
</dbReference>
<dbReference type="GO" id="GO:0004822">
    <property type="term" value="F:isoleucine-tRNA ligase activity"/>
    <property type="evidence" value="ECO:0007669"/>
    <property type="project" value="UniProtKB-UniRule"/>
</dbReference>
<dbReference type="EMBL" id="FRFE01000004">
    <property type="protein sequence ID" value="SHO45560.1"/>
    <property type="molecule type" value="Genomic_DNA"/>
</dbReference>
<dbReference type="Gene3D" id="3.40.50.620">
    <property type="entry name" value="HUPs"/>
    <property type="match status" value="2"/>
</dbReference>
<feature type="short sequence motif" description="'KMSKS' region" evidence="10">
    <location>
        <begin position="601"/>
        <end position="605"/>
    </location>
</feature>
<sequence>MDYRATLNLPQTKFKMKANLAQNEPNYLKRWDKEDLYEMLQESAKDKPLFVLHDGPPYANGHIHLGTAFNKILKDIILRSRRMAGFNAPYIPGWDCHGLPIEHNVDKELGEKKKVIPKLSKRGACRTYAEKWIKTQKAEFKRLGVLGDWDNPYLTMTYEYEAAIAREFNRFLLSESVVRNKKPVYWCSTCTTALAEAEVEYHNHKSPSVYVKFPVKDDISDVDPVLAGNKVFVVIWTTTPWTLPANLAVALHPDFDYAAVAVGDETWIIAKDLVETVMTEAKIAEYSIKATFSAAGLERKNCRHPFLDRDSLLVLADYVTTDAGTGCVHTAPGHGADDYQTGLRYGLDILSPVDNEGIYTSEAGPYVGARVPDVNGRIINDMASSGVLIHQSNIAHSYPHCWRCKKPVMYRATPQWFISMENNNLRTNALAAIGKVQWTPSWGMQRIYSMVEGRPDWCLSRQRSWGVPITVVSCTKCGEILRSEQLVQKIDELFRQEGADAWFRHDVKTFVGEDAVCSCGSKDFVKEEDILDVWFDSGVSHAAVCEQRDELRSPADLYLEGSDQHRGWFQSALLTSVGTRDRAPFHGVLTHGYVVDGEGKKMSKSVGNVVAPGEVIEKYGAEILRLWVSSEDYRDDVKVSDEILRQVSDAYRKIRNTIRYMLGNLSDFDPNVNRVAAADLPELDRWALARYEELKQRILKGYEKYEFHTIYHGLNYFCGTTMSAFYLDIIKDRLYTAGTDSHQRRAAQTVLYEILDGILRLMSPVLSFTAQEAWESLHNHDNSTPLKKSIFFTEFPEKKDAEIDQALDSRWSNLIKIRSEITKVLEIARRDKVIGHPLEAEVLLKVEGDLAPFVEKEWKTIKEICIVSELSKLLDDAAGRLKVFEGEDIPGMKIAVKAASGEKCERCWIRSTTVGDNSDHPQICERCAQVVATLDLPEEG</sequence>
<dbReference type="PANTHER" id="PTHR42765">
    <property type="entry name" value="SOLEUCYL-TRNA SYNTHETASE"/>
    <property type="match status" value="1"/>
</dbReference>
<comment type="cofactor">
    <cofactor evidence="10">
        <name>Zn(2+)</name>
        <dbReference type="ChEBI" id="CHEBI:29105"/>
    </cofactor>
    <text evidence="10">Binds 1 zinc ion per subunit.</text>
</comment>
<evidence type="ECO:0000256" key="8">
    <source>
        <dbReference type="ARBA" id="ARBA00025217"/>
    </source>
</evidence>
<dbReference type="Pfam" id="PF06827">
    <property type="entry name" value="zf-FPG_IleRS"/>
    <property type="match status" value="1"/>
</dbReference>
<keyword evidence="10" id="KW-0479">Metal-binding</keyword>
<evidence type="ECO:0000256" key="2">
    <source>
        <dbReference type="ARBA" id="ARBA00022490"/>
    </source>
</evidence>
<evidence type="ECO:0000256" key="6">
    <source>
        <dbReference type="ARBA" id="ARBA00022917"/>
    </source>
</evidence>
<dbReference type="InterPro" id="IPR009080">
    <property type="entry name" value="tRNAsynth_Ia_anticodon-bd"/>
</dbReference>
<evidence type="ECO:0000256" key="7">
    <source>
        <dbReference type="ARBA" id="ARBA00023146"/>
    </source>
</evidence>
<dbReference type="SUPFAM" id="SSF50677">
    <property type="entry name" value="ValRS/IleRS/LeuRS editing domain"/>
    <property type="match status" value="1"/>
</dbReference>
<dbReference type="GO" id="GO:0000049">
    <property type="term" value="F:tRNA binding"/>
    <property type="evidence" value="ECO:0007669"/>
    <property type="project" value="InterPro"/>
</dbReference>
<keyword evidence="5 10" id="KW-0067">ATP-binding</keyword>
<dbReference type="HAMAP" id="MF_02002">
    <property type="entry name" value="Ile_tRNA_synth_type1"/>
    <property type="match status" value="1"/>
</dbReference>
<dbReference type="CDD" id="cd07960">
    <property type="entry name" value="Anticodon_Ia_Ile_BEm"/>
    <property type="match status" value="1"/>
</dbReference>
<dbReference type="OrthoDB" id="9810365at2"/>
<dbReference type="PANTHER" id="PTHR42765:SF1">
    <property type="entry name" value="ISOLEUCINE--TRNA LIGASE, MITOCHONDRIAL"/>
    <property type="match status" value="1"/>
</dbReference>
<evidence type="ECO:0000256" key="1">
    <source>
        <dbReference type="ARBA" id="ARBA00006887"/>
    </source>
</evidence>
<keyword evidence="6 10" id="KW-0648">Protein biosynthesis</keyword>
<dbReference type="SUPFAM" id="SSF52374">
    <property type="entry name" value="Nucleotidylyl transferase"/>
    <property type="match status" value="1"/>
</dbReference>
<reference evidence="14 15" key="1">
    <citation type="submission" date="2016-12" db="EMBL/GenBank/DDBJ databases">
        <authorList>
            <person name="Song W.-J."/>
            <person name="Kurnit D.M."/>
        </authorList>
    </citation>
    <scope>NUCLEOTIDE SEQUENCE [LARGE SCALE GENOMIC DNA]</scope>
    <source>
        <strain evidence="14 15">DSM 18488</strain>
    </source>
</reference>
<dbReference type="SUPFAM" id="SSF47323">
    <property type="entry name" value="Anticodon-binding domain of a subclass of class I aminoacyl-tRNA synthetases"/>
    <property type="match status" value="1"/>
</dbReference>
<feature type="short sequence motif" description="'HIGH' region" evidence="10">
    <location>
        <begin position="57"/>
        <end position="67"/>
    </location>
</feature>
<feature type="binding site" evidence="10">
    <location>
        <position position="924"/>
    </location>
    <ligand>
        <name>Zn(2+)</name>
        <dbReference type="ChEBI" id="CHEBI:29105"/>
    </ligand>
</feature>
<dbReference type="InterPro" id="IPR002301">
    <property type="entry name" value="Ile-tRNA-ligase"/>
</dbReference>
<dbReference type="EC" id="6.1.1.5" evidence="10"/>
<dbReference type="NCBIfam" id="TIGR00392">
    <property type="entry name" value="ileS"/>
    <property type="match status" value="1"/>
</dbReference>
<evidence type="ECO:0000313" key="14">
    <source>
        <dbReference type="EMBL" id="SHO45560.1"/>
    </source>
</evidence>